<proteinExistence type="predicted"/>
<dbReference type="AlphaFoldDB" id="A0AAU7BPZ3"/>
<dbReference type="PROSITE" id="PS51257">
    <property type="entry name" value="PROKAR_LIPOPROTEIN"/>
    <property type="match status" value="1"/>
</dbReference>
<reference evidence="2" key="1">
    <citation type="submission" date="2024-05" db="EMBL/GenBank/DDBJ databases">
        <title>Pontimicrobium maritimus sp. nov., isolated form sea water.</title>
        <authorList>
            <person name="Muhammad N."/>
            <person name="Vuong T.Q."/>
            <person name="Han H.L."/>
            <person name="Kim S.-G."/>
        </authorList>
    </citation>
    <scope>NUCLEOTIDE SEQUENCE</scope>
    <source>
        <strain evidence="2">SW4</strain>
    </source>
</reference>
<name>A0AAU7BPZ3_9FLAO</name>
<dbReference type="EMBL" id="CP157199">
    <property type="protein sequence ID" value="XBG60440.1"/>
    <property type="molecule type" value="Genomic_DNA"/>
</dbReference>
<dbReference type="RefSeq" id="WP_347922636.1">
    <property type="nucleotide sequence ID" value="NZ_CP157199.1"/>
</dbReference>
<dbReference type="InterPro" id="IPR025411">
    <property type="entry name" value="DUF4136"/>
</dbReference>
<dbReference type="Gene3D" id="3.30.160.670">
    <property type="match status" value="1"/>
</dbReference>
<evidence type="ECO:0000313" key="2">
    <source>
        <dbReference type="EMBL" id="XBG60440.1"/>
    </source>
</evidence>
<accession>A0AAU7BPZ3</accession>
<dbReference type="Pfam" id="PF13590">
    <property type="entry name" value="DUF4136"/>
    <property type="match status" value="1"/>
</dbReference>
<gene>
    <name evidence="2" type="ORF">ABGB03_11290</name>
</gene>
<protein>
    <submittedName>
        <fullName evidence="2">DUF4136 domain-containing protein</fullName>
    </submittedName>
</protein>
<organism evidence="2">
    <name type="scientific">Pontimicrobium sp. SW4</name>
    <dbReference type="NCBI Taxonomy" id="3153519"/>
    <lineage>
        <taxon>Bacteria</taxon>
        <taxon>Pseudomonadati</taxon>
        <taxon>Bacteroidota</taxon>
        <taxon>Flavobacteriia</taxon>
        <taxon>Flavobacteriales</taxon>
        <taxon>Flavobacteriaceae</taxon>
        <taxon>Pontimicrobium</taxon>
    </lineage>
</organism>
<evidence type="ECO:0000259" key="1">
    <source>
        <dbReference type="Pfam" id="PF13590"/>
    </source>
</evidence>
<sequence>MKKLLVLLTVFMVVSCAPIYVKYDYEKQTNFSKYKTYNYYSDLETGLSELDTKRLLNALDEALSVKGLALSDTPDFFVDITSSEFQNTQRNSVGVGVGGSGRNVGGGISIGLPIGQPKLNREIVFDFHDENGIGLFWQAVSESGYNPNASSEQKEIRIKAIVEKVLKGYPPKNN</sequence>
<feature type="domain" description="DUF4136" evidence="1">
    <location>
        <begin position="21"/>
        <end position="171"/>
    </location>
</feature>